<dbReference type="Pfam" id="PF01187">
    <property type="entry name" value="MIF"/>
    <property type="match status" value="1"/>
</dbReference>
<dbReference type="Proteomes" id="UP000759131">
    <property type="component" value="Unassembled WGS sequence"/>
</dbReference>
<proteinExistence type="inferred from homology"/>
<dbReference type="AlphaFoldDB" id="A0A7R9KMA7"/>
<dbReference type="EMBL" id="OC857071">
    <property type="protein sequence ID" value="CAD7624699.1"/>
    <property type="molecule type" value="Genomic_DNA"/>
</dbReference>
<evidence type="ECO:0000313" key="3">
    <source>
        <dbReference type="Proteomes" id="UP000759131"/>
    </source>
</evidence>
<dbReference type="EMBL" id="CAJPIZ010002496">
    <property type="protein sequence ID" value="CAG2105129.1"/>
    <property type="molecule type" value="Genomic_DNA"/>
</dbReference>
<keyword evidence="3" id="KW-1185">Reference proteome</keyword>
<dbReference type="SUPFAM" id="SSF55331">
    <property type="entry name" value="Tautomerase/MIF"/>
    <property type="match status" value="1"/>
</dbReference>
<sequence length="121" mass="13284">MPILQVYTSLARSQIPAKFAANTAQLLGKVLNKPIKAMTICVNCDQIFYSGLNPESDGPFSLATLRHIGKPSAAVNRTATEELSKHFERELGIKAIDSKFVFVEITADELGTRGQLRSDFD</sequence>
<dbReference type="InterPro" id="IPR001398">
    <property type="entry name" value="Macrophage_inhib_fac"/>
</dbReference>
<evidence type="ECO:0000256" key="1">
    <source>
        <dbReference type="ARBA" id="ARBA00005851"/>
    </source>
</evidence>
<protein>
    <recommendedName>
        <fullName evidence="4">Macrophage migration inhibitory factor</fullName>
    </recommendedName>
</protein>
<organism evidence="2">
    <name type="scientific">Medioppia subpectinata</name>
    <dbReference type="NCBI Taxonomy" id="1979941"/>
    <lineage>
        <taxon>Eukaryota</taxon>
        <taxon>Metazoa</taxon>
        <taxon>Ecdysozoa</taxon>
        <taxon>Arthropoda</taxon>
        <taxon>Chelicerata</taxon>
        <taxon>Arachnida</taxon>
        <taxon>Acari</taxon>
        <taxon>Acariformes</taxon>
        <taxon>Sarcoptiformes</taxon>
        <taxon>Oribatida</taxon>
        <taxon>Brachypylina</taxon>
        <taxon>Oppioidea</taxon>
        <taxon>Oppiidae</taxon>
        <taxon>Medioppia</taxon>
    </lineage>
</organism>
<name>A0A7R9KMA7_9ACAR</name>
<comment type="similarity">
    <text evidence="1">Belongs to the MIF family.</text>
</comment>
<accession>A0A7R9KMA7</accession>
<evidence type="ECO:0008006" key="4">
    <source>
        <dbReference type="Google" id="ProtNLM"/>
    </source>
</evidence>
<dbReference type="OrthoDB" id="6495922at2759"/>
<dbReference type="InterPro" id="IPR014347">
    <property type="entry name" value="Tautomerase/MIF_sf"/>
</dbReference>
<evidence type="ECO:0000313" key="2">
    <source>
        <dbReference type="EMBL" id="CAD7624699.1"/>
    </source>
</evidence>
<dbReference type="Gene3D" id="3.30.429.10">
    <property type="entry name" value="Macrophage Migration Inhibitory Factor"/>
    <property type="match status" value="1"/>
</dbReference>
<gene>
    <name evidence="2" type="ORF">OSB1V03_LOCUS5140</name>
</gene>
<reference evidence="2" key="1">
    <citation type="submission" date="2020-11" db="EMBL/GenBank/DDBJ databases">
        <authorList>
            <person name="Tran Van P."/>
        </authorList>
    </citation>
    <scope>NUCLEOTIDE SEQUENCE</scope>
</reference>